<dbReference type="Proteomes" id="UP000265520">
    <property type="component" value="Unassembled WGS sequence"/>
</dbReference>
<sequence length="61" mass="7208">MKQICLLEVARRAGHVARRVVEKGSTQIWFWKLCVAQDDMARRAVEKFKRRYVTATCALRR</sequence>
<organism evidence="1 2">
    <name type="scientific">Trifolium medium</name>
    <dbReference type="NCBI Taxonomy" id="97028"/>
    <lineage>
        <taxon>Eukaryota</taxon>
        <taxon>Viridiplantae</taxon>
        <taxon>Streptophyta</taxon>
        <taxon>Embryophyta</taxon>
        <taxon>Tracheophyta</taxon>
        <taxon>Spermatophyta</taxon>
        <taxon>Magnoliopsida</taxon>
        <taxon>eudicotyledons</taxon>
        <taxon>Gunneridae</taxon>
        <taxon>Pentapetalae</taxon>
        <taxon>rosids</taxon>
        <taxon>fabids</taxon>
        <taxon>Fabales</taxon>
        <taxon>Fabaceae</taxon>
        <taxon>Papilionoideae</taxon>
        <taxon>50 kb inversion clade</taxon>
        <taxon>NPAAA clade</taxon>
        <taxon>Hologalegina</taxon>
        <taxon>IRL clade</taxon>
        <taxon>Trifolieae</taxon>
        <taxon>Trifolium</taxon>
    </lineage>
</organism>
<comment type="caution">
    <text evidence="1">The sequence shown here is derived from an EMBL/GenBank/DDBJ whole genome shotgun (WGS) entry which is preliminary data.</text>
</comment>
<protein>
    <submittedName>
        <fullName evidence="1">Uncharacterized protein</fullName>
    </submittedName>
</protein>
<feature type="non-terminal residue" evidence="1">
    <location>
        <position position="61"/>
    </location>
</feature>
<reference evidence="1 2" key="1">
    <citation type="journal article" date="2018" name="Front. Plant Sci.">
        <title>Red Clover (Trifolium pratense) and Zigzag Clover (T. medium) - A Picture of Genomic Similarities and Differences.</title>
        <authorList>
            <person name="Dluhosova J."/>
            <person name="Istvanek J."/>
            <person name="Nedelnik J."/>
            <person name="Repkova J."/>
        </authorList>
    </citation>
    <scope>NUCLEOTIDE SEQUENCE [LARGE SCALE GENOMIC DNA]</scope>
    <source>
        <strain evidence="2">cv. 10/8</strain>
        <tissue evidence="1">Leaf</tissue>
    </source>
</reference>
<keyword evidence="2" id="KW-1185">Reference proteome</keyword>
<evidence type="ECO:0000313" key="2">
    <source>
        <dbReference type="Proteomes" id="UP000265520"/>
    </source>
</evidence>
<name>A0A392VLR0_9FABA</name>
<dbReference type="EMBL" id="LXQA011191986">
    <property type="protein sequence ID" value="MCI88403.1"/>
    <property type="molecule type" value="Genomic_DNA"/>
</dbReference>
<accession>A0A392VLR0</accession>
<proteinExistence type="predicted"/>
<dbReference type="AlphaFoldDB" id="A0A392VLR0"/>
<evidence type="ECO:0000313" key="1">
    <source>
        <dbReference type="EMBL" id="MCI88403.1"/>
    </source>
</evidence>